<proteinExistence type="predicted"/>
<comment type="caution">
    <text evidence="1">The sequence shown here is derived from an EMBL/GenBank/DDBJ whole genome shotgun (WGS) entry which is preliminary data.</text>
</comment>
<evidence type="ECO:0000313" key="1">
    <source>
        <dbReference type="EMBL" id="KWZ80299.1"/>
    </source>
</evidence>
<dbReference type="AlphaFoldDB" id="A0A0M3T6W7"/>
<dbReference type="Proteomes" id="UP000070092">
    <property type="component" value="Unassembled WGS sequence"/>
</dbReference>
<gene>
    <name evidence="1" type="ORF">HMPREF3196_01801</name>
</gene>
<dbReference type="EMBL" id="LRPO01000047">
    <property type="protein sequence ID" value="KWZ80299.1"/>
    <property type="molecule type" value="Genomic_DNA"/>
</dbReference>
<dbReference type="PATRIC" id="fig|1681.42.peg.288"/>
<sequence>MNIGVIVAYSFDDDPDFSCRLSIVRTCTHHRMGGIGIFITR</sequence>
<reference evidence="1 2" key="1">
    <citation type="submission" date="2016-01" db="EMBL/GenBank/DDBJ databases">
        <authorList>
            <person name="Oliw E.H."/>
        </authorList>
    </citation>
    <scope>NUCLEOTIDE SEQUENCE [LARGE SCALE GENOMIC DNA]</scope>
    <source>
        <strain evidence="1 2">MJR8628B</strain>
    </source>
</reference>
<name>A0A0M3T6W7_BIFBI</name>
<organism evidence="1 2">
    <name type="scientific">Bifidobacterium bifidum</name>
    <dbReference type="NCBI Taxonomy" id="1681"/>
    <lineage>
        <taxon>Bacteria</taxon>
        <taxon>Bacillati</taxon>
        <taxon>Actinomycetota</taxon>
        <taxon>Actinomycetes</taxon>
        <taxon>Bifidobacteriales</taxon>
        <taxon>Bifidobacteriaceae</taxon>
        <taxon>Bifidobacterium</taxon>
    </lineage>
</organism>
<protein>
    <submittedName>
        <fullName evidence="1">Uncharacterized protein</fullName>
    </submittedName>
</protein>
<evidence type="ECO:0000313" key="2">
    <source>
        <dbReference type="Proteomes" id="UP000070092"/>
    </source>
</evidence>
<accession>A0A0M3T6W7</accession>